<organism evidence="2">
    <name type="scientific">Neospora caninum (strain Liverpool)</name>
    <dbReference type="NCBI Taxonomy" id="572307"/>
    <lineage>
        <taxon>Eukaryota</taxon>
        <taxon>Sar</taxon>
        <taxon>Alveolata</taxon>
        <taxon>Apicomplexa</taxon>
        <taxon>Conoidasida</taxon>
        <taxon>Coccidia</taxon>
        <taxon>Eucoccidiorida</taxon>
        <taxon>Eimeriorina</taxon>
        <taxon>Sarcocystidae</taxon>
        <taxon>Neospora</taxon>
    </lineage>
</organism>
<feature type="region of interest" description="Disordered" evidence="1">
    <location>
        <begin position="1683"/>
        <end position="1726"/>
    </location>
</feature>
<feature type="compositionally biased region" description="Basic and acidic residues" evidence="1">
    <location>
        <begin position="1709"/>
        <end position="1718"/>
    </location>
</feature>
<feature type="compositionally biased region" description="Basic residues" evidence="1">
    <location>
        <begin position="1239"/>
        <end position="1248"/>
    </location>
</feature>
<feature type="compositionally biased region" description="Basic and acidic residues" evidence="1">
    <location>
        <begin position="891"/>
        <end position="920"/>
    </location>
</feature>
<feature type="region of interest" description="Disordered" evidence="1">
    <location>
        <begin position="16"/>
        <end position="42"/>
    </location>
</feature>
<feature type="region of interest" description="Disordered" evidence="1">
    <location>
        <begin position="2778"/>
        <end position="2980"/>
    </location>
</feature>
<feature type="region of interest" description="Disordered" evidence="1">
    <location>
        <begin position="223"/>
        <end position="252"/>
    </location>
</feature>
<feature type="compositionally biased region" description="Basic and acidic residues" evidence="1">
    <location>
        <begin position="2216"/>
        <end position="2231"/>
    </location>
</feature>
<feature type="compositionally biased region" description="Low complexity" evidence="1">
    <location>
        <begin position="573"/>
        <end position="584"/>
    </location>
</feature>
<feature type="compositionally biased region" description="Low complexity" evidence="1">
    <location>
        <begin position="1160"/>
        <end position="1201"/>
    </location>
</feature>
<feature type="region of interest" description="Disordered" evidence="1">
    <location>
        <begin position="2377"/>
        <end position="2411"/>
    </location>
</feature>
<feature type="region of interest" description="Disordered" evidence="1">
    <location>
        <begin position="1445"/>
        <end position="1520"/>
    </location>
</feature>
<feature type="compositionally biased region" description="Acidic residues" evidence="1">
    <location>
        <begin position="1084"/>
        <end position="1113"/>
    </location>
</feature>
<feature type="compositionally biased region" description="Low complexity" evidence="1">
    <location>
        <begin position="1217"/>
        <end position="1230"/>
    </location>
</feature>
<reference evidence="2" key="1">
    <citation type="journal article" date="2015" name="PLoS ONE">
        <title>Comprehensive Evaluation of Toxoplasma gondii VEG and Neospora caninum LIV Genomes with Tachyzoite Stage Transcriptome and Proteome Defines Novel Transcript Features.</title>
        <authorList>
            <person name="Ramaprasad A."/>
            <person name="Mourier T."/>
            <person name="Naeem R."/>
            <person name="Malas T.B."/>
            <person name="Moussa E."/>
            <person name="Panigrahi A."/>
            <person name="Vermont S.J."/>
            <person name="Otto T.D."/>
            <person name="Wastling J."/>
            <person name="Pain A."/>
        </authorList>
    </citation>
    <scope>NUCLEOTIDE SEQUENCE</scope>
    <source>
        <strain evidence="2">Liverpool</strain>
    </source>
</reference>
<name>A0A0F7U5Z6_NEOCL</name>
<sequence>MEGYGSSYLSSLQAFEGGPSATPSSNRDVLPLSHSQPFSSSARSTQLFPSFSLSAHVSYQPADSSSSEVPTGLAASSQSQVLSSHDGSAVSDVSSCWDTDSFALSSSYAVCSSREPPWPQALEGPAVPHSPFLPSPSCSLSSFPSSVPSPTPAPVSSSASEAVSSSVFAPWLSRRQVPSGAFDASVDATSGQATAQRSDASTVSPAPACGSALALLPCKISSSSRPPEAPNPLGQATADLEPAGEKPVYGHPSPSCSWNPYSSVPPYGAHEPPVSPSPTPAFSCAFPASRAPKPAAPVPTAAATDRQYGGEASYAPFEAYPVSSSPSSTYVGYFAAGQAEPRATCDAAMPGRPSRHRVAGPSARALEEDAPHKGRENSAFSPGNKLPLEVATTSCGSDANASFSVHANVSAEGRTAVDAAVPLPAASFDPAVSQNGRSCFTFGTAPGPVTEDSSSPPPWCSTDCDCGPSQNYEERRAPGPVTAPAAFPTSLLQNRDSVPAGMDARLGLPSFSSSLCSASSVAAQIGVSCFSAPTTSSFDVACATTDLSFQHSLSPPSSEACGAGGDTGQHRGPAALPAQPAPVSAQAPYSAPSFPLSSSACPLGFSHSAPLPSFSSVPFPSSSRPWPPVASPASSGFKQSARHVDRHNDVRSAGTEGASASASFPAFFRSSPSSSTSLLQAAATLGSLWWRSTCVEAEADGRRRRGASLTKAVRPCEGEKKRDEKNAEKPELPGLREKVRLRTAVHAGGREATGLSAFEQAETDEGNSLGDSQAEGAPAGGRQANVECRVGTGPEEEERRRGREENEKTHFEMCRKTREGDPGGEGEPGEDEADRETANLERENTARENTARENTEGEGTDNATAGAGRARVSCFEGGWGATLAAGPAPDGDSRPHTRPREADGETQERALDWRKRREDSSSVLTARCPRTGGEGTSREKRGNSGEASRDVGPEQESSEEEQDHEERGTTAKAEGGYPTDDQKREAGSPSAYSPFSSSLPFVVSPSPQPETSAAGDALEARDKKGEAATLEETPHSPRASIASSPTFSADSFSLSPSRIPRSSPLPGWGLAMMRRLLAGAMSDIDGEEDSDFSLSEDEGEDDCFEDEEFEAEDLAGTPRSSKRERKTSLGCAFAPQSLLTGHFPSEEEDSDYTAPSGEDSASSLSSGGSSRATSPSFSSRSPATSPSLSPASPLSASPLSPVKTRGPRPRARRPRSLLRASCASSSRDLSPTASEGTPRGKRTRKGRRTCGASERRRKRRCLESRQKGNVSLSLGESDEAAEAGSLPSRERRTGASRLQATRKQRPKHRSRTRGKSFSPFSSCAAFPSSLPSPSSFWSGGHCGSAERSRVASKKAKKEGASTSLCSDIQTASASVVPPPFPLAHVAHLVPQLKNEASSSTDSFSPILNGFSARQLRRLKGQMDLYVQLLMQTIYVIRNRCYGDDERDREAEREEDRGEGEGEREDRGARGGSDGEAERREQGNSGLREANMTEQKDAEGAERREGVKETRETKRQSGEKLMRRAMMCCDRLIRGRLEQVNELRARQDLAPLELQERLPFLETPSPVARTGLFALPLASASPFSPGAGSASSLLAASPVGRVVDDSSGLVPFSGLATRTAAISEGEGPRCSLLDFPLLRKIKQFLLLLEDRDSRFPRPLEEFLRLQQPFVDPAFLTGCYQKKRKQVPGARGPGGALSSSSSARESTADGPGKKGDERNGEANGGESNTFVIFTPAEDRLLGLGLARVGRRHFAFIRENFLPSKTQLQITRRFKALQRRWQAAKDRRNPLAAWRMSLTQPFSVEEDLLILSHLSKSFASRTSLVSACALGASHPAASLSQKGLSSADTAAGLPGERGAFASRHERDRCWREDGLLPSVASWLLFIAKHDLPRDVTSLQKRARFLKHLSLHPAEGKDDRSRMLALFDERSLQALRDKSTRACGDLPKEEGKDEGPQMEDREKKSEDRGKKSEDRGKKSEDREKKSEEREKKSEDREKKSEEREKKSEEREKSEDREKKSEDREKKSEDREKKSEDREKKNEDREKKSEDRVKEDREERRSEAEDRPSDTQERHRPFRLVSRESGSLSVASRGLSEEGGDTTSAFCGKARLSLETEGSCLFAPLGAAREAHGDQSEEAGEGPFVVNGVPPCLAFSASAGAPPATLAGQCPPSVALSTSHAFALLDNPAPGPLNGVSSAPSPYPDDRQRRDECAVGEGSDGEARVENKDREKDPRARLSRTSLGSLCSRGKNDSTKAYYPSSSSLLPPFPPSSVPVSSPFSSGLPPHASLPPPSDSACYTSASSRSPSPSFSSPTQTAPTSAASSPCWPVQFPPAVAEETVSLLVRVKGLPALQGPGASSHCLSASPLPVVSRADMHSRSLPVAAGPASAGEHSSTGAPCGHDSGQECRSRRSFSSASPDLFPESFASDRSLSSRTLAGAGRPPRTTCCAPFYQDITAIAEALDEMPYDFILHKLNCELPAAMAFEPLAQAIVNCQSHMFLSRPKPVKIGDRIIRAKRICPPSLRVKKEIRDMIVRQRLLVVRAREGRALETDPAARALRECHRAAYWRSSSVASLSLPSAYCSAVQPPSCCVPALTPSSSIPPFPSLPSSSSAPLPSLSSPSCARFPADELPDSSGRSLERTEALKSSSFSVSPALSVSVSGSERASLSPSPALPASLPTLSLAGDALQRPGEDSEVPDAPVFYCLGPERESDEGEETRLPEEDTERQQERSNESEDDEEIERIIQHFLLHTSPQNEGVSPRAAQLVADGPPPVLRHVEADLGQAKTRQPVRAFERGGDSTEAREERGTSRTEGAETTAETLPCGDTQHGEEETCARGGRAVLPARHATEGPIIGRSRDGDARGESKRTERGETQTETSAGEETPEEARPDGQVSYCLAEDRSGGGVSSLRENSAHNLSEEAKHETKAEWRALSGDGGRGAASKERQIEQGEDREAWRKIGRETEGTPPTENGQEKAHAGACPFDPCDSWVSAVTSLGASRVVPSRFSVLPTSQTDSDTGGKEQEKPLEASSLPPFGESPTLTTATPATRASFSSPPLSSSAFPFPPLSPSLKSSSAELPAVAVPPSLATGAWSCFFEQGKVASNRGFDSCLPGTGVSVDARSSSRSLASVRLSSCPPASEAGAKAATASHEAPLEDILRLWRALLPAREPPKDAAKLARLTSTLADVFRSFSAEEDLQLGTRPETCAEKPTR</sequence>
<evidence type="ECO:0000256" key="1">
    <source>
        <dbReference type="SAM" id="MobiDB-lite"/>
    </source>
</evidence>
<feature type="compositionally biased region" description="Basic residues" evidence="1">
    <location>
        <begin position="1205"/>
        <end position="1216"/>
    </location>
</feature>
<gene>
    <name evidence="2" type="ORF">BN1204_010690</name>
</gene>
<feature type="region of interest" description="Disordered" evidence="1">
    <location>
        <begin position="1934"/>
        <end position="2099"/>
    </location>
</feature>
<feature type="compositionally biased region" description="Basic and acidic residues" evidence="1">
    <location>
        <begin position="365"/>
        <end position="376"/>
    </location>
</feature>
<evidence type="ECO:0000313" key="2">
    <source>
        <dbReference type="EMBL" id="CEL65213.1"/>
    </source>
</evidence>
<feature type="compositionally biased region" description="Acidic residues" evidence="1">
    <location>
        <begin position="822"/>
        <end position="834"/>
    </location>
</feature>
<feature type="compositionally biased region" description="Basic and acidic residues" evidence="1">
    <location>
        <begin position="2938"/>
        <end position="2961"/>
    </location>
</feature>
<dbReference type="PANTHER" id="PTHR34491">
    <property type="entry name" value="A-TYPE INCLUSION PROTEIN, PUTATIVE-RELATED"/>
    <property type="match status" value="1"/>
</dbReference>
<feature type="compositionally biased region" description="Low complexity" evidence="1">
    <location>
        <begin position="1694"/>
        <end position="1703"/>
    </location>
</feature>
<feature type="region of interest" description="Disordered" evidence="1">
    <location>
        <begin position="2601"/>
        <end position="2642"/>
    </location>
</feature>
<feature type="region of interest" description="Disordered" evidence="1">
    <location>
        <begin position="1081"/>
        <end position="1318"/>
    </location>
</feature>
<dbReference type="EMBL" id="LN714478">
    <property type="protein sequence ID" value="CEL65213.1"/>
    <property type="molecule type" value="Genomic_DNA"/>
</dbReference>
<feature type="compositionally biased region" description="Basic and acidic residues" evidence="1">
    <location>
        <begin position="936"/>
        <end position="952"/>
    </location>
</feature>
<feature type="compositionally biased region" description="Basic and acidic residues" evidence="1">
    <location>
        <begin position="1934"/>
        <end position="2070"/>
    </location>
</feature>
<feature type="compositionally biased region" description="Low complexity" evidence="1">
    <location>
        <begin position="2269"/>
        <end position="2281"/>
    </location>
</feature>
<feature type="region of interest" description="Disordered" evidence="1">
    <location>
        <begin position="625"/>
        <end position="657"/>
    </location>
</feature>
<feature type="region of interest" description="Disordered" evidence="1">
    <location>
        <begin position="553"/>
        <end position="584"/>
    </location>
</feature>
<feature type="compositionally biased region" description="Low complexity" evidence="1">
    <location>
        <begin position="1051"/>
        <end position="1066"/>
    </location>
</feature>
<feature type="compositionally biased region" description="Basic and acidic residues" evidence="1">
    <location>
        <begin position="1493"/>
        <end position="1520"/>
    </location>
</feature>
<proteinExistence type="predicted"/>
<feature type="compositionally biased region" description="Basic and acidic residues" evidence="1">
    <location>
        <begin position="2852"/>
        <end position="2870"/>
    </location>
</feature>
<feature type="compositionally biased region" description="Basic and acidic residues" evidence="1">
    <location>
        <begin position="2789"/>
        <end position="2810"/>
    </location>
</feature>
<feature type="compositionally biased region" description="Basic and acidic residues" evidence="1">
    <location>
        <begin position="1445"/>
        <end position="1468"/>
    </location>
</feature>
<feature type="compositionally biased region" description="Basic and acidic residues" evidence="1">
    <location>
        <begin position="2199"/>
        <end position="2208"/>
    </location>
</feature>
<feature type="compositionally biased region" description="Basic and acidic residues" evidence="1">
    <location>
        <begin position="2914"/>
        <end position="2926"/>
    </location>
</feature>
<accession>A0A0F7U5Z6</accession>
<feature type="compositionally biased region" description="Low complexity" evidence="1">
    <location>
        <begin position="3036"/>
        <end position="3059"/>
    </location>
</feature>
<dbReference type="PANTHER" id="PTHR34491:SF82">
    <property type="entry name" value="CHROMOSOME UNDETERMINED SCAFFOLD_21, WHOLE GENOME SHOTGUN SEQUENCE"/>
    <property type="match status" value="1"/>
</dbReference>
<feature type="region of interest" description="Disordered" evidence="1">
    <location>
        <begin position="3000"/>
        <end position="3062"/>
    </location>
</feature>
<feature type="region of interest" description="Disordered" evidence="1">
    <location>
        <begin position="701"/>
        <end position="740"/>
    </location>
</feature>
<feature type="compositionally biased region" description="Polar residues" evidence="1">
    <location>
        <begin position="1041"/>
        <end position="1050"/>
    </location>
</feature>
<feature type="region of interest" description="Disordered" evidence="1">
    <location>
        <begin position="762"/>
        <end position="1067"/>
    </location>
</feature>
<feature type="compositionally biased region" description="Basic and acidic residues" evidence="1">
    <location>
        <begin position="714"/>
        <end position="740"/>
    </location>
</feature>
<feature type="compositionally biased region" description="Low complexity" evidence="1">
    <location>
        <begin position="2603"/>
        <end position="2618"/>
    </location>
</feature>
<feature type="region of interest" description="Disordered" evidence="1">
    <location>
        <begin position="2179"/>
        <end position="2320"/>
    </location>
</feature>
<feature type="region of interest" description="Disordered" evidence="1">
    <location>
        <begin position="2684"/>
        <end position="2736"/>
    </location>
</feature>
<feature type="compositionally biased region" description="Basic and acidic residues" evidence="1">
    <location>
        <begin position="797"/>
        <end position="821"/>
    </location>
</feature>
<feature type="compositionally biased region" description="Low complexity" evidence="1">
    <location>
        <begin position="2290"/>
        <end position="2320"/>
    </location>
</feature>
<feature type="region of interest" description="Disordered" evidence="1">
    <location>
        <begin position="348"/>
        <end position="385"/>
    </location>
</feature>
<feature type="compositionally biased region" description="Basic and acidic residues" evidence="1">
    <location>
        <begin position="3015"/>
        <end position="3024"/>
    </location>
</feature>
<feature type="compositionally biased region" description="Low complexity" evidence="1">
    <location>
        <begin position="988"/>
        <end position="1005"/>
    </location>
</feature>
<feature type="compositionally biased region" description="Basic residues" evidence="1">
    <location>
        <begin position="1300"/>
        <end position="1314"/>
    </location>
</feature>
<feature type="compositionally biased region" description="Polar residues" evidence="1">
    <location>
        <begin position="21"/>
        <end position="42"/>
    </location>
</feature>
<feature type="compositionally biased region" description="Basic and acidic residues" evidence="1">
    <location>
        <begin position="2713"/>
        <end position="2730"/>
    </location>
</feature>
<feature type="compositionally biased region" description="Basic and acidic residues" evidence="1">
    <location>
        <begin position="835"/>
        <end position="855"/>
    </location>
</feature>
<protein>
    <submittedName>
        <fullName evidence="2">Uncharacterized protein</fullName>
    </submittedName>
</protein>